<dbReference type="STRING" id="87229.A0A4Z1JLM8"/>
<organism evidence="1 2">
    <name type="scientific">Botrytis porri</name>
    <dbReference type="NCBI Taxonomy" id="87229"/>
    <lineage>
        <taxon>Eukaryota</taxon>
        <taxon>Fungi</taxon>
        <taxon>Dikarya</taxon>
        <taxon>Ascomycota</taxon>
        <taxon>Pezizomycotina</taxon>
        <taxon>Leotiomycetes</taxon>
        <taxon>Helotiales</taxon>
        <taxon>Sclerotiniaceae</taxon>
        <taxon>Botrytis</taxon>
    </lineage>
</organism>
<proteinExistence type="predicted"/>
<comment type="caution">
    <text evidence="1">The sequence shown here is derived from an EMBL/GenBank/DDBJ whole genome shotgun (WGS) entry which is preliminary data.</text>
</comment>
<accession>A0A4Z1JLM8</accession>
<evidence type="ECO:0000313" key="2">
    <source>
        <dbReference type="Proteomes" id="UP000297280"/>
    </source>
</evidence>
<protein>
    <submittedName>
        <fullName evidence="1">Uncharacterized protein</fullName>
    </submittedName>
</protein>
<dbReference type="OrthoDB" id="3562717at2759"/>
<reference evidence="1 2" key="1">
    <citation type="submission" date="2017-12" db="EMBL/GenBank/DDBJ databases">
        <title>Comparative genomics of Botrytis spp.</title>
        <authorList>
            <person name="Valero-Jimenez C.A."/>
            <person name="Tapia P."/>
            <person name="Veloso J."/>
            <person name="Silva-Moreno E."/>
            <person name="Staats M."/>
            <person name="Valdes J.H."/>
            <person name="Van Kan J.A.L."/>
        </authorList>
    </citation>
    <scope>NUCLEOTIDE SEQUENCE [LARGE SCALE GENOMIC DNA]</scope>
    <source>
        <strain evidence="1 2">MUCL3349</strain>
    </source>
</reference>
<name>A0A4Z1JLM8_9HELO</name>
<gene>
    <name evidence="1" type="ORF">BPOR_2923g00010</name>
</gene>
<dbReference type="AlphaFoldDB" id="A0A4Z1JLM8"/>
<dbReference type="EMBL" id="PQXO01002912">
    <property type="protein sequence ID" value="TGO74659.1"/>
    <property type="molecule type" value="Genomic_DNA"/>
</dbReference>
<evidence type="ECO:0000313" key="1">
    <source>
        <dbReference type="EMBL" id="TGO74659.1"/>
    </source>
</evidence>
<sequence>MPNRDQNIRNRVPAVHLEVLVLRAQMDIAARGKNERDQDNPLVGLIFDFNIYLHLHQSQGPRAPGQLPLGPIPAPRYPQEPPHASYCPAPPFYCSHTPVYSLQTEISKFERDKLWVIEKLTETTRELALQVERHNNNVDAMRYQTPVYYPEFSFLPTYNI</sequence>
<dbReference type="Proteomes" id="UP000297280">
    <property type="component" value="Unassembled WGS sequence"/>
</dbReference>
<keyword evidence="2" id="KW-1185">Reference proteome</keyword>